<reference evidence="3" key="2">
    <citation type="submission" date="2021-04" db="EMBL/GenBank/DDBJ databases">
        <authorList>
            <person name="Gilroy R."/>
        </authorList>
    </citation>
    <scope>NUCLEOTIDE SEQUENCE</scope>
    <source>
        <strain evidence="3">12435</strain>
    </source>
</reference>
<dbReference type="Proteomes" id="UP000823990">
    <property type="component" value="Unassembled WGS sequence"/>
</dbReference>
<reference evidence="3" key="1">
    <citation type="journal article" date="2021" name="PeerJ">
        <title>Extensive microbial diversity within the chicken gut microbiome revealed by metagenomics and culture.</title>
        <authorList>
            <person name="Gilroy R."/>
            <person name="Ravi A."/>
            <person name="Getino M."/>
            <person name="Pursley I."/>
            <person name="Horton D.L."/>
            <person name="Alikhan N.F."/>
            <person name="Baker D."/>
            <person name="Gharbi K."/>
            <person name="Hall N."/>
            <person name="Watson M."/>
            <person name="Adriaenssens E.M."/>
            <person name="Foster-Nyarko E."/>
            <person name="Jarju S."/>
            <person name="Secka A."/>
            <person name="Antonio M."/>
            <person name="Oren A."/>
            <person name="Chaudhuri R.R."/>
            <person name="La Ragione R."/>
            <person name="Hildebrand F."/>
            <person name="Pallen M.J."/>
        </authorList>
    </citation>
    <scope>NUCLEOTIDE SEQUENCE</scope>
    <source>
        <strain evidence="3">12435</strain>
    </source>
</reference>
<evidence type="ECO:0008006" key="5">
    <source>
        <dbReference type="Google" id="ProtNLM"/>
    </source>
</evidence>
<comment type="caution">
    <text evidence="3">The sequence shown here is derived from an EMBL/GenBank/DDBJ whole genome shotgun (WGS) entry which is preliminary data.</text>
</comment>
<dbReference type="AlphaFoldDB" id="A0A9D1PZQ1"/>
<evidence type="ECO:0000256" key="2">
    <source>
        <dbReference type="SAM" id="Phobius"/>
    </source>
</evidence>
<feature type="transmembrane region" description="Helical" evidence="2">
    <location>
        <begin position="68"/>
        <end position="87"/>
    </location>
</feature>
<accession>A0A9D1PZQ1</accession>
<keyword evidence="2" id="KW-1133">Transmembrane helix</keyword>
<protein>
    <recommendedName>
        <fullName evidence="5">DUF4367 domain-containing protein</fullName>
    </recommendedName>
</protein>
<keyword evidence="2" id="KW-0472">Membrane</keyword>
<keyword evidence="2" id="KW-0812">Transmembrane</keyword>
<proteinExistence type="predicted"/>
<gene>
    <name evidence="3" type="ORF">H9892_02840</name>
</gene>
<sequence length="251" mass="27602">MDKDKDLKKKIRAGFEKPEKPFDEWAAENGISLLPADDPERARSSGSSAKRPHAGSGAGAAVAVRRGALVAASLLVIAAVIVSVIVLNMPAADKPPVLYGHNDVESQRVSIDEVKAVPGIYLFDMSGVAQTESVTKEILKNDDSVVLSYVLTNNLLSVANGEVMDAFYVTYRVRVYENYKFIHYAYYDDLTHNAMVNGHDVSYEPYGLQSSTAYAEFTAGDYEYFIEARGFEGVTELTEDNFLNLLDKILL</sequence>
<evidence type="ECO:0000256" key="1">
    <source>
        <dbReference type="SAM" id="MobiDB-lite"/>
    </source>
</evidence>
<evidence type="ECO:0000313" key="3">
    <source>
        <dbReference type="EMBL" id="HIW02258.1"/>
    </source>
</evidence>
<dbReference type="EMBL" id="DXHS01000050">
    <property type="protein sequence ID" value="HIW02258.1"/>
    <property type="molecule type" value="Genomic_DNA"/>
</dbReference>
<organism evidence="3 4">
    <name type="scientific">Candidatus Protoclostridium stercorigallinarum</name>
    <dbReference type="NCBI Taxonomy" id="2838741"/>
    <lineage>
        <taxon>Bacteria</taxon>
        <taxon>Bacillati</taxon>
        <taxon>Bacillota</taxon>
        <taxon>Clostridia</taxon>
        <taxon>Candidatus Protoclostridium</taxon>
    </lineage>
</organism>
<evidence type="ECO:0000313" key="4">
    <source>
        <dbReference type="Proteomes" id="UP000823990"/>
    </source>
</evidence>
<feature type="region of interest" description="Disordered" evidence="1">
    <location>
        <begin position="33"/>
        <end position="56"/>
    </location>
</feature>
<name>A0A9D1PZQ1_9FIRM</name>